<dbReference type="PANTHER" id="PTHR24100">
    <property type="entry name" value="BUTYROPHILIN"/>
    <property type="match status" value="1"/>
</dbReference>
<feature type="chain" id="PRO_5041647451" description="Ig-like domain-containing protein" evidence="5">
    <location>
        <begin position="20"/>
        <end position="807"/>
    </location>
</feature>
<dbReference type="Proteomes" id="UP001187415">
    <property type="component" value="Unassembled WGS sequence"/>
</dbReference>
<evidence type="ECO:0000256" key="4">
    <source>
        <dbReference type="SAM" id="MobiDB-lite"/>
    </source>
</evidence>
<keyword evidence="5" id="KW-0732">Signal</keyword>
<comment type="subcellular location">
    <subcellularLocation>
        <location evidence="1">Membrane</location>
    </subcellularLocation>
</comment>
<feature type="domain" description="Ig-like" evidence="6">
    <location>
        <begin position="387"/>
        <end position="461"/>
    </location>
</feature>
<dbReference type="InterPro" id="IPR013151">
    <property type="entry name" value="Immunoglobulin_dom"/>
</dbReference>
<dbReference type="Pfam" id="PF07686">
    <property type="entry name" value="V-set"/>
    <property type="match status" value="2"/>
</dbReference>
<dbReference type="GO" id="GO:0009897">
    <property type="term" value="C:external side of plasma membrane"/>
    <property type="evidence" value="ECO:0007669"/>
    <property type="project" value="TreeGrafter"/>
</dbReference>
<dbReference type="Pfam" id="PF00047">
    <property type="entry name" value="ig"/>
    <property type="match status" value="1"/>
</dbReference>
<dbReference type="EMBL" id="JAUPFM010000001">
    <property type="protein sequence ID" value="KAK2863590.1"/>
    <property type="molecule type" value="Genomic_DNA"/>
</dbReference>
<evidence type="ECO:0000313" key="7">
    <source>
        <dbReference type="EMBL" id="KAK2863590.1"/>
    </source>
</evidence>
<dbReference type="InterPro" id="IPR036179">
    <property type="entry name" value="Ig-like_dom_sf"/>
</dbReference>
<feature type="compositionally biased region" description="Polar residues" evidence="4">
    <location>
        <begin position="182"/>
        <end position="191"/>
    </location>
</feature>
<feature type="region of interest" description="Disordered" evidence="4">
    <location>
        <begin position="167"/>
        <end position="197"/>
    </location>
</feature>
<evidence type="ECO:0000313" key="8">
    <source>
        <dbReference type="Proteomes" id="UP001187415"/>
    </source>
</evidence>
<feature type="domain" description="Ig-like" evidence="6">
    <location>
        <begin position="596"/>
        <end position="688"/>
    </location>
</feature>
<evidence type="ECO:0000256" key="5">
    <source>
        <dbReference type="SAM" id="SignalP"/>
    </source>
</evidence>
<dbReference type="Gene3D" id="2.60.40.10">
    <property type="entry name" value="Immunoglobulins"/>
    <property type="match status" value="7"/>
</dbReference>
<evidence type="ECO:0000256" key="1">
    <source>
        <dbReference type="ARBA" id="ARBA00004370"/>
    </source>
</evidence>
<dbReference type="AlphaFoldDB" id="A0AA88NQL9"/>
<organism evidence="7 8">
    <name type="scientific">Channa striata</name>
    <name type="common">Snakehead murrel</name>
    <name type="synonym">Ophicephalus striatus</name>
    <dbReference type="NCBI Taxonomy" id="64152"/>
    <lineage>
        <taxon>Eukaryota</taxon>
        <taxon>Metazoa</taxon>
        <taxon>Chordata</taxon>
        <taxon>Craniata</taxon>
        <taxon>Vertebrata</taxon>
        <taxon>Euteleostomi</taxon>
        <taxon>Actinopterygii</taxon>
        <taxon>Neopterygii</taxon>
        <taxon>Teleostei</taxon>
        <taxon>Neoteleostei</taxon>
        <taxon>Acanthomorphata</taxon>
        <taxon>Anabantaria</taxon>
        <taxon>Anabantiformes</taxon>
        <taxon>Channoidei</taxon>
        <taxon>Channidae</taxon>
        <taxon>Channa</taxon>
    </lineage>
</organism>
<reference evidence="7" key="1">
    <citation type="submission" date="2023-07" db="EMBL/GenBank/DDBJ databases">
        <title>Chromosome-level Genome Assembly of Striped Snakehead (Channa striata).</title>
        <authorList>
            <person name="Liu H."/>
        </authorList>
    </citation>
    <scope>NUCLEOTIDE SEQUENCE</scope>
    <source>
        <strain evidence="7">Gz</strain>
        <tissue evidence="7">Muscle</tissue>
    </source>
</reference>
<dbReference type="InterPro" id="IPR013783">
    <property type="entry name" value="Ig-like_fold"/>
</dbReference>
<dbReference type="GO" id="GO:0050852">
    <property type="term" value="P:T cell receptor signaling pathway"/>
    <property type="evidence" value="ECO:0007669"/>
    <property type="project" value="TreeGrafter"/>
</dbReference>
<name>A0AA88NQL9_CHASR</name>
<dbReference type="SMART" id="SM00409">
    <property type="entry name" value="IG"/>
    <property type="match status" value="7"/>
</dbReference>
<feature type="domain" description="Ig-like" evidence="6">
    <location>
        <begin position="694"/>
        <end position="800"/>
    </location>
</feature>
<comment type="caution">
    <text evidence="7">The sequence shown here is derived from an EMBL/GenBank/DDBJ whole genome shotgun (WGS) entry which is preliminary data.</text>
</comment>
<evidence type="ECO:0000256" key="3">
    <source>
        <dbReference type="ARBA" id="ARBA00023319"/>
    </source>
</evidence>
<dbReference type="PANTHER" id="PTHR24100:SF151">
    <property type="entry name" value="ICOS LIGAND"/>
    <property type="match status" value="1"/>
</dbReference>
<dbReference type="SMART" id="SM00408">
    <property type="entry name" value="IGc2"/>
    <property type="match status" value="3"/>
</dbReference>
<dbReference type="SUPFAM" id="SSF48726">
    <property type="entry name" value="Immunoglobulin"/>
    <property type="match status" value="6"/>
</dbReference>
<protein>
    <recommendedName>
        <fullName evidence="6">Ig-like domain-containing protein</fullName>
    </recommendedName>
</protein>
<dbReference type="InterPro" id="IPR007110">
    <property type="entry name" value="Ig-like_dom"/>
</dbReference>
<dbReference type="GO" id="GO:0005102">
    <property type="term" value="F:signaling receptor binding"/>
    <property type="evidence" value="ECO:0007669"/>
    <property type="project" value="TreeGrafter"/>
</dbReference>
<feature type="domain" description="Ig-like" evidence="6">
    <location>
        <begin position="15"/>
        <end position="123"/>
    </location>
</feature>
<gene>
    <name evidence="7" type="ORF">Q5P01_003123</name>
</gene>
<dbReference type="SMART" id="SM00406">
    <property type="entry name" value="IGv"/>
    <property type="match status" value="6"/>
</dbReference>
<feature type="domain" description="Ig-like" evidence="6">
    <location>
        <begin position="473"/>
        <end position="583"/>
    </location>
</feature>
<feature type="domain" description="Ig-like" evidence="6">
    <location>
        <begin position="140"/>
        <end position="237"/>
    </location>
</feature>
<evidence type="ECO:0000259" key="6">
    <source>
        <dbReference type="PROSITE" id="PS50835"/>
    </source>
</evidence>
<feature type="domain" description="Ig-like" evidence="6">
    <location>
        <begin position="267"/>
        <end position="374"/>
    </location>
</feature>
<keyword evidence="8" id="KW-1185">Reference proteome</keyword>
<keyword evidence="3" id="KW-0393">Immunoglobulin domain</keyword>
<sequence length="807" mass="91886">MKMFVMFVTLLLVSQHVVTVEVNAGDESVLLLCKTSFVPQGTTVTWSRKDLNSSTVLKRLEDGDDLKDQNQRYSGRTSMKPDALTAGDFSLNLSKPRPSDSGNYTCTARIYGQERTLMEEQLEVKVSIKSLVLDIRVGVQSVLLPCEFNTSVPTNLTVMWSRSDLTPSTVHQRQQEGDELKNQNQLYSGRTSMKPDALDTGDLSLNLTGLKLSDSGTYTCTVREDGEELRRTEVQLQVKGPDTGAAVILCVLLGLSLCAIMGLILKNRVTHVMEVDSGAESVKLPCRAKVHFPKDVRVEWTDDDQWKVYVYENGSMQHEQQAWFYGGRALMNRNPLVTGDLSLTLKYPTDGERGTYTCTVYSREGKVLMKKHVRLQVRVQKLVLDSGKESVHLPCETKVHLPEDVELEWRHSLYFNMLHVYRNSFDQPEEQDSRYVSLRTGHLSLTQKHPTSRESYSCTTSRGDGNILMDQNAELMVRVQKVEVESGVESVQLPCTSTVLLPDDVTVEWRDKNNLKIHVYKNRSDQPQNQDWSYRGGTEMKRNLLKTGDVSLTLKCPTVRDGGKYSCYVYNRDGTILMKKTIDLKVKVQQVMSGVESVQLPCRTTVYLPDDVTVEWINRSNLMVHVYENGSDQPQNQDWAYRGRTEMKRNPLETGDLSLTLKYPTIGGIYTCTVYSREGNILENQKVELLVRDCQVEVEEGVKSVQLPFKSTTYVPEDAKVWWRREVPEPRMKVHVHMNNCDILEEQNQIYRGRTELKRNLLKTGDVSLTLKSPIVRDGGKYGCYVYNRDGTILMKKTMVLKVKERK</sequence>
<dbReference type="InterPro" id="IPR003599">
    <property type="entry name" value="Ig_sub"/>
</dbReference>
<dbReference type="InterPro" id="IPR003598">
    <property type="entry name" value="Ig_sub2"/>
</dbReference>
<accession>A0AA88NQL9</accession>
<keyword evidence="2" id="KW-0472">Membrane</keyword>
<proteinExistence type="predicted"/>
<evidence type="ECO:0000256" key="2">
    <source>
        <dbReference type="ARBA" id="ARBA00023136"/>
    </source>
</evidence>
<dbReference type="InterPro" id="IPR013106">
    <property type="entry name" value="Ig_V-set"/>
</dbReference>
<dbReference type="GO" id="GO:0001817">
    <property type="term" value="P:regulation of cytokine production"/>
    <property type="evidence" value="ECO:0007669"/>
    <property type="project" value="TreeGrafter"/>
</dbReference>
<dbReference type="InterPro" id="IPR050504">
    <property type="entry name" value="IgSF_BTN/MOG"/>
</dbReference>
<feature type="signal peptide" evidence="5">
    <location>
        <begin position="1"/>
        <end position="19"/>
    </location>
</feature>
<dbReference type="PROSITE" id="PS50835">
    <property type="entry name" value="IG_LIKE"/>
    <property type="match status" value="7"/>
</dbReference>